<dbReference type="OrthoDB" id="9802848at2"/>
<evidence type="ECO:0000313" key="1">
    <source>
        <dbReference type="EMBL" id="SFB05705.1"/>
    </source>
</evidence>
<dbReference type="EMBL" id="FOKI01000010">
    <property type="protein sequence ID" value="SFB05705.1"/>
    <property type="molecule type" value="Genomic_DNA"/>
</dbReference>
<keyword evidence="2" id="KW-1185">Reference proteome</keyword>
<sequence>MYYNISNLVLTINNETFELPIPSHVNSVNIYEGLYLKITPENNIINLSIINTSNNPVILNNLYLNTFTVDKNDFDWHLIFDENLSNNISILPISNKSSSYMFSMFFSEDYLNLLVGFLSTKKSYNYIDIASNKETLSVIACYNFIEEIINPNEEFVLDSIYFSSDVNYINLITSYCDTLKKNNNLIENYDDKIYQISKRKMPQFLFTSTLNTYTLKKDYNPLSIKINGVTMYPIDLNSSVGKGHILIYINKQLENKNYIEINNIVDYIHLCRKSKSFNVYKALNLLFEEIKYKHPNTLLIINDCPLGLTFGNKIVYINTVKPQTSKIFNKLIYRFDMNFLIKSLLFNLIYIYENKYSIKNTKVKELLEILTNSLKPEYIFENPCKELASSLDKSDKIIPYIYKENIFSFLVKEETHYYIAIFNFSKKKASFYWDLSQNIKEYLTGSIMKDLFTGNTFQISNNTINLKSINSMDCCLLKLIDI</sequence>
<organism evidence="1 2">
    <name type="scientific">Clostridium frigidicarnis</name>
    <dbReference type="NCBI Taxonomy" id="84698"/>
    <lineage>
        <taxon>Bacteria</taxon>
        <taxon>Bacillati</taxon>
        <taxon>Bacillota</taxon>
        <taxon>Clostridia</taxon>
        <taxon>Eubacteriales</taxon>
        <taxon>Clostridiaceae</taxon>
        <taxon>Clostridium</taxon>
    </lineage>
</organism>
<dbReference type="Proteomes" id="UP000198619">
    <property type="component" value="Unassembled WGS sequence"/>
</dbReference>
<evidence type="ECO:0000313" key="2">
    <source>
        <dbReference type="Proteomes" id="UP000198619"/>
    </source>
</evidence>
<accession>A0A1I0XXC4</accession>
<reference evidence="1 2" key="1">
    <citation type="submission" date="2016-10" db="EMBL/GenBank/DDBJ databases">
        <authorList>
            <person name="de Groot N.N."/>
        </authorList>
    </citation>
    <scope>NUCLEOTIDE SEQUENCE [LARGE SCALE GENOMIC DNA]</scope>
    <source>
        <strain evidence="1 2">DSM 12271</strain>
    </source>
</reference>
<protein>
    <submittedName>
        <fullName evidence="1">Uncharacterized protein</fullName>
    </submittedName>
</protein>
<dbReference type="RefSeq" id="WP_090040465.1">
    <property type="nucleotide sequence ID" value="NZ_FOKI01000010.1"/>
</dbReference>
<proteinExistence type="predicted"/>
<name>A0A1I0XXC4_9CLOT</name>
<dbReference type="AlphaFoldDB" id="A0A1I0XXC4"/>
<gene>
    <name evidence="1" type="ORF">SAMN04488528_101061</name>
</gene>